<reference evidence="2 3" key="1">
    <citation type="journal article" date="2006" name="Int. J. Syst. Evol. Microbiol.">
        <title>Myroides pelagicus sp. nov., isolated from seawater in Thailand.</title>
        <authorList>
            <person name="Yoon J."/>
            <person name="Maneerat S."/>
            <person name="Kawai F."/>
            <person name="Yokota A."/>
        </authorList>
    </citation>
    <scope>NUCLEOTIDE SEQUENCE [LARGE SCALE GENOMIC DNA]</scope>
    <source>
        <strain evidence="2 3">SM1T</strain>
    </source>
</reference>
<evidence type="ECO:0000313" key="2">
    <source>
        <dbReference type="EMBL" id="MTH30514.1"/>
    </source>
</evidence>
<organism evidence="2 3">
    <name type="scientific">Myroides pelagicus</name>
    <dbReference type="NCBI Taxonomy" id="270914"/>
    <lineage>
        <taxon>Bacteria</taxon>
        <taxon>Pseudomonadati</taxon>
        <taxon>Bacteroidota</taxon>
        <taxon>Flavobacteriia</taxon>
        <taxon>Flavobacteriales</taxon>
        <taxon>Flavobacteriaceae</taxon>
        <taxon>Myroides</taxon>
    </lineage>
</organism>
<dbReference type="InterPro" id="IPR029063">
    <property type="entry name" value="SAM-dependent_MTases_sf"/>
</dbReference>
<keyword evidence="2" id="KW-0489">Methyltransferase</keyword>
<dbReference type="AlphaFoldDB" id="A0A7K1GQR7"/>
<name>A0A7K1GQR7_9FLAO</name>
<dbReference type="OrthoDB" id="2370471at2"/>
<dbReference type="PANTHER" id="PTHR43861">
    <property type="entry name" value="TRANS-ACONITATE 2-METHYLTRANSFERASE-RELATED"/>
    <property type="match status" value="1"/>
</dbReference>
<dbReference type="Gene3D" id="3.40.50.150">
    <property type="entry name" value="Vaccinia Virus protein VP39"/>
    <property type="match status" value="1"/>
</dbReference>
<dbReference type="EMBL" id="WMJY01000029">
    <property type="protein sequence ID" value="MTH30514.1"/>
    <property type="molecule type" value="Genomic_DNA"/>
</dbReference>
<protein>
    <submittedName>
        <fullName evidence="2">Methyltransferase domain-containing protein</fullName>
    </submittedName>
</protein>
<keyword evidence="1 2" id="KW-0808">Transferase</keyword>
<dbReference type="RefSeq" id="WP_155036498.1">
    <property type="nucleotide sequence ID" value="NZ_JAYMMG010000005.1"/>
</dbReference>
<sequence>MNINAKHKYLEVDDFSVSKETFTLYLDDEYQLLKTEPTPSLDVLDSYYESPNYISHTDSKSTFFDKVYQSVKIRAIQNKFSIIEEIQKVNGTLLDIGCGTGEFLVEGKNRGWEVIGFEPNKRARELSLSKGINLVDNLDEIDSHSVDVITMWHVLEHVVDLDTQLKQLQRILKKGGLLIIAVPNFKSYDASYYGKYWAAYDVPRHLWHFSQKSIPMLFRPYSFDLIGTHPMLFDSFYVSLLSEQYKTGRKNWFKAFRVGLKSNIEARQTSEYSSLIYILEKKQFLG</sequence>
<evidence type="ECO:0000313" key="3">
    <source>
        <dbReference type="Proteomes" id="UP000488936"/>
    </source>
</evidence>
<comment type="caution">
    <text evidence="2">The sequence shown here is derived from an EMBL/GenBank/DDBJ whole genome shotgun (WGS) entry which is preliminary data.</text>
</comment>
<dbReference type="PANTHER" id="PTHR43861:SF3">
    <property type="entry name" value="PUTATIVE (AFU_ORTHOLOGUE AFUA_2G14390)-RELATED"/>
    <property type="match status" value="1"/>
</dbReference>
<dbReference type="CDD" id="cd02440">
    <property type="entry name" value="AdoMet_MTases"/>
    <property type="match status" value="1"/>
</dbReference>
<dbReference type="GO" id="GO:0032259">
    <property type="term" value="P:methylation"/>
    <property type="evidence" value="ECO:0007669"/>
    <property type="project" value="UniProtKB-KW"/>
</dbReference>
<evidence type="ECO:0000256" key="1">
    <source>
        <dbReference type="ARBA" id="ARBA00022679"/>
    </source>
</evidence>
<dbReference type="Pfam" id="PF13489">
    <property type="entry name" value="Methyltransf_23"/>
    <property type="match status" value="1"/>
</dbReference>
<proteinExistence type="predicted"/>
<gene>
    <name evidence="2" type="ORF">GJV77_11460</name>
</gene>
<keyword evidence="3" id="KW-1185">Reference proteome</keyword>
<dbReference type="SUPFAM" id="SSF53335">
    <property type="entry name" value="S-adenosyl-L-methionine-dependent methyltransferases"/>
    <property type="match status" value="1"/>
</dbReference>
<accession>A0A7K1GQR7</accession>
<dbReference type="GO" id="GO:0008168">
    <property type="term" value="F:methyltransferase activity"/>
    <property type="evidence" value="ECO:0007669"/>
    <property type="project" value="UniProtKB-KW"/>
</dbReference>
<dbReference type="Proteomes" id="UP000488936">
    <property type="component" value="Unassembled WGS sequence"/>
</dbReference>